<feature type="compositionally biased region" description="Low complexity" evidence="1">
    <location>
        <begin position="215"/>
        <end position="224"/>
    </location>
</feature>
<reference evidence="3" key="1">
    <citation type="submission" date="2018-06" db="EMBL/GenBank/DDBJ databases">
        <title>Genome assembly of Danube salmon.</title>
        <authorList>
            <person name="Macqueen D.J."/>
            <person name="Gundappa M.K."/>
        </authorList>
    </citation>
    <scope>NUCLEOTIDE SEQUENCE [LARGE SCALE GENOMIC DNA]</scope>
</reference>
<dbReference type="GeneTree" id="ENSGT00940000155434"/>
<organism evidence="2 3">
    <name type="scientific">Hucho hucho</name>
    <name type="common">huchen</name>
    <dbReference type="NCBI Taxonomy" id="62062"/>
    <lineage>
        <taxon>Eukaryota</taxon>
        <taxon>Metazoa</taxon>
        <taxon>Chordata</taxon>
        <taxon>Craniata</taxon>
        <taxon>Vertebrata</taxon>
        <taxon>Euteleostomi</taxon>
        <taxon>Actinopterygii</taxon>
        <taxon>Neopterygii</taxon>
        <taxon>Teleostei</taxon>
        <taxon>Protacanthopterygii</taxon>
        <taxon>Salmoniformes</taxon>
        <taxon>Salmonidae</taxon>
        <taxon>Salmoninae</taxon>
        <taxon>Hucho</taxon>
    </lineage>
</organism>
<feature type="region of interest" description="Disordered" evidence="1">
    <location>
        <begin position="115"/>
        <end position="149"/>
    </location>
</feature>
<evidence type="ECO:0000313" key="3">
    <source>
        <dbReference type="Proteomes" id="UP000314982"/>
    </source>
</evidence>
<dbReference type="AlphaFoldDB" id="A0A4W5LD51"/>
<reference evidence="2" key="2">
    <citation type="submission" date="2025-08" db="UniProtKB">
        <authorList>
            <consortium name="Ensembl"/>
        </authorList>
    </citation>
    <scope>IDENTIFICATION</scope>
</reference>
<dbReference type="Proteomes" id="UP000314982">
    <property type="component" value="Unassembled WGS sequence"/>
</dbReference>
<dbReference type="Ensembl" id="ENSHHUT00000024540.1">
    <property type="protein sequence ID" value="ENSHHUP00000023649.1"/>
    <property type="gene ID" value="ENSHHUG00000014846.1"/>
</dbReference>
<dbReference type="STRING" id="62062.ENSHHUP00000023649"/>
<name>A0A4W5LD51_9TELE</name>
<protein>
    <submittedName>
        <fullName evidence="2">Uncharacterized protein</fullName>
    </submittedName>
</protein>
<feature type="region of interest" description="Disordered" evidence="1">
    <location>
        <begin position="1"/>
        <end position="26"/>
    </location>
</feature>
<accession>A0A4W5LD51</accession>
<keyword evidence="3" id="KW-1185">Reference proteome</keyword>
<feature type="compositionally biased region" description="Basic and acidic residues" evidence="1">
    <location>
        <begin position="249"/>
        <end position="263"/>
    </location>
</feature>
<evidence type="ECO:0000313" key="2">
    <source>
        <dbReference type="Ensembl" id="ENSHHUP00000023649.1"/>
    </source>
</evidence>
<evidence type="ECO:0000256" key="1">
    <source>
        <dbReference type="SAM" id="MobiDB-lite"/>
    </source>
</evidence>
<sequence>MQEERRSAEGRLQAEKSCEHAHREKLKETEQTPLYMYVLNGWELVTVEQAAQENHQKARGLQKELNMVSKEMMGLKDKLHSQEEGGESRLREIKEAMRWLKTDVKAELNSGMVELPLAPDQDPSSSDTDDHKENYPHYSTSAVPRPAYNPTDEKWRAEVLRGRLRQQEDLLKAQLGRRMWSQEEFLSQCRQQTEGSLLGLSRRVDKLGQLLSNCTSDSLSLSSSEPPLKQGCPDTPEKWRLQESTQAEVSHKPVRLDPTLLEK</sequence>
<reference evidence="2" key="3">
    <citation type="submission" date="2025-09" db="UniProtKB">
        <authorList>
            <consortium name="Ensembl"/>
        </authorList>
    </citation>
    <scope>IDENTIFICATION</scope>
</reference>
<feature type="region of interest" description="Disordered" evidence="1">
    <location>
        <begin position="215"/>
        <end position="263"/>
    </location>
</feature>
<proteinExistence type="predicted"/>